<dbReference type="Proteomes" id="UP000515369">
    <property type="component" value="Chromosome"/>
</dbReference>
<organism evidence="2 3">
    <name type="scientific">Spirosoma foliorum</name>
    <dbReference type="NCBI Taxonomy" id="2710596"/>
    <lineage>
        <taxon>Bacteria</taxon>
        <taxon>Pseudomonadati</taxon>
        <taxon>Bacteroidota</taxon>
        <taxon>Cytophagia</taxon>
        <taxon>Cytophagales</taxon>
        <taxon>Cytophagaceae</taxon>
        <taxon>Spirosoma</taxon>
    </lineage>
</organism>
<dbReference type="SUPFAM" id="SSF52980">
    <property type="entry name" value="Restriction endonuclease-like"/>
    <property type="match status" value="1"/>
</dbReference>
<dbReference type="Pfam" id="PF05685">
    <property type="entry name" value="Uma2"/>
    <property type="match status" value="1"/>
</dbReference>
<dbReference type="RefSeq" id="WP_182459156.1">
    <property type="nucleotide sequence ID" value="NZ_CP059732.1"/>
</dbReference>
<dbReference type="InterPro" id="IPR012296">
    <property type="entry name" value="Nuclease_put_TT1808"/>
</dbReference>
<dbReference type="AlphaFoldDB" id="A0A7G5GSN8"/>
<accession>A0A7G5GSN8</accession>
<keyword evidence="3" id="KW-1185">Reference proteome</keyword>
<dbReference type="EMBL" id="CP059732">
    <property type="protein sequence ID" value="QMW01880.1"/>
    <property type="molecule type" value="Genomic_DNA"/>
</dbReference>
<evidence type="ECO:0000313" key="2">
    <source>
        <dbReference type="EMBL" id="QMW01880.1"/>
    </source>
</evidence>
<sequence length="208" mass="23667">MQALEKVRLSDKQVMGLETGKLVAVPASWEEFEEFLLETDYNIEYHNGQIIIIGLATFIHELLVSQLIFLLKGFYTGKQIYVAGSNAGIRKEGRKGHYNGDVLVVKGNPVFEGKSRSIITNPYMIVEILSESTFNYDLGAKRRKYEQMDTVQELVFIDPFDREVIVCRRTEQANVWTETAYTVLDELINIDGLQIPLKEVFANLPEGV</sequence>
<dbReference type="InterPro" id="IPR008538">
    <property type="entry name" value="Uma2"/>
</dbReference>
<dbReference type="PANTHER" id="PTHR36558">
    <property type="entry name" value="GLR1098 PROTEIN"/>
    <property type="match status" value="1"/>
</dbReference>
<keyword evidence="2" id="KW-0255">Endonuclease</keyword>
<keyword evidence="2" id="KW-0378">Hydrolase</keyword>
<keyword evidence="2" id="KW-0540">Nuclease</keyword>
<protein>
    <submittedName>
        <fullName evidence="2">Uma2 family endonuclease</fullName>
    </submittedName>
</protein>
<dbReference type="InterPro" id="IPR011335">
    <property type="entry name" value="Restrct_endonuc-II-like"/>
</dbReference>
<dbReference type="CDD" id="cd06260">
    <property type="entry name" value="DUF820-like"/>
    <property type="match status" value="1"/>
</dbReference>
<dbReference type="KEGG" id="sfol:H3H32_28675"/>
<reference evidence="2 3" key="1">
    <citation type="submission" date="2020-07" db="EMBL/GenBank/DDBJ databases">
        <title>Spirosoma foliorum sp. nov., isolated from the leaves on the Nejang mountain Korea, Republic of.</title>
        <authorList>
            <person name="Ho H."/>
            <person name="Lee Y.-J."/>
            <person name="Nurcahyanto D.-A."/>
            <person name="Kim S.-G."/>
        </authorList>
    </citation>
    <scope>NUCLEOTIDE SEQUENCE [LARGE SCALE GENOMIC DNA]</scope>
    <source>
        <strain evidence="2 3">PL0136</strain>
    </source>
</reference>
<evidence type="ECO:0000259" key="1">
    <source>
        <dbReference type="Pfam" id="PF05685"/>
    </source>
</evidence>
<feature type="domain" description="Putative restriction endonuclease" evidence="1">
    <location>
        <begin position="29"/>
        <end position="191"/>
    </location>
</feature>
<proteinExistence type="predicted"/>
<dbReference type="GO" id="GO:0004519">
    <property type="term" value="F:endonuclease activity"/>
    <property type="evidence" value="ECO:0007669"/>
    <property type="project" value="UniProtKB-KW"/>
</dbReference>
<name>A0A7G5GSN8_9BACT</name>
<evidence type="ECO:0000313" key="3">
    <source>
        <dbReference type="Proteomes" id="UP000515369"/>
    </source>
</evidence>
<gene>
    <name evidence="2" type="ORF">H3H32_28675</name>
</gene>
<dbReference type="Gene3D" id="3.90.1570.10">
    <property type="entry name" value="tt1808, chain A"/>
    <property type="match status" value="1"/>
</dbReference>
<dbReference type="PANTHER" id="PTHR36558:SF1">
    <property type="entry name" value="RESTRICTION ENDONUCLEASE DOMAIN-CONTAINING PROTEIN-RELATED"/>
    <property type="match status" value="1"/>
</dbReference>